<dbReference type="GO" id="GO:0003697">
    <property type="term" value="F:single-stranded DNA binding"/>
    <property type="evidence" value="ECO:0007669"/>
    <property type="project" value="InterPro"/>
</dbReference>
<name>A0A2V4A2X4_9BACT</name>
<dbReference type="AlphaFoldDB" id="A0A2V4A2X4"/>
<keyword evidence="10" id="KW-1185">Reference proteome</keyword>
<evidence type="ECO:0000313" key="9">
    <source>
        <dbReference type="EMBL" id="PXY02878.1"/>
    </source>
</evidence>
<proteinExistence type="inferred from homology"/>
<dbReference type="GO" id="GO:0008233">
    <property type="term" value="F:peptidase activity"/>
    <property type="evidence" value="ECO:0007669"/>
    <property type="project" value="UniProtKB-KW"/>
</dbReference>
<evidence type="ECO:0000256" key="8">
    <source>
        <dbReference type="RuleBase" id="RU364100"/>
    </source>
</evidence>
<sequence length="254" mass="29449">MCYDIQAKLETQLKRARRLNQVEVIRELETELEPYLTNWHHVSGFTHPNLLIYTNETPNLPTVASWGLIPDWVKSKNQADDLRRKTVNARGESIFEKPSFRKSAQYHRCLICVDGFYEHHHRNGKIFPFFIKNKNGEPITLAGLWSNWTNRQTGEILKTFTIVTVKANPLMTEIHNNPKLKEARMPLILTNDNSESWINAFPNSKGMDEIKSIIKPSQVNLIAHTVRPLRGKHSVENSPKASEEFHYNDFNSLF</sequence>
<keyword evidence="3" id="KW-0227">DNA damage</keyword>
<dbReference type="GO" id="GO:0106300">
    <property type="term" value="P:protein-DNA covalent cross-linking repair"/>
    <property type="evidence" value="ECO:0007669"/>
    <property type="project" value="InterPro"/>
</dbReference>
<comment type="caution">
    <text evidence="9">The sequence shown here is derived from an EMBL/GenBank/DDBJ whole genome shotgun (WGS) entry which is preliminary data.</text>
</comment>
<keyword evidence="6" id="KW-0238">DNA-binding</keyword>
<evidence type="ECO:0000256" key="5">
    <source>
        <dbReference type="ARBA" id="ARBA00023124"/>
    </source>
</evidence>
<evidence type="ECO:0000256" key="1">
    <source>
        <dbReference type="ARBA" id="ARBA00008136"/>
    </source>
</evidence>
<evidence type="ECO:0000256" key="4">
    <source>
        <dbReference type="ARBA" id="ARBA00022801"/>
    </source>
</evidence>
<evidence type="ECO:0000256" key="3">
    <source>
        <dbReference type="ARBA" id="ARBA00022763"/>
    </source>
</evidence>
<dbReference type="PANTHER" id="PTHR13604">
    <property type="entry name" value="DC12-RELATED"/>
    <property type="match status" value="1"/>
</dbReference>
<keyword evidence="5" id="KW-0190">Covalent protein-DNA linkage</keyword>
<dbReference type="Proteomes" id="UP000248079">
    <property type="component" value="Unassembled WGS sequence"/>
</dbReference>
<protein>
    <recommendedName>
        <fullName evidence="8">Abasic site processing protein</fullName>
        <ecNumber evidence="8">3.4.-.-</ecNumber>
    </recommendedName>
</protein>
<dbReference type="SUPFAM" id="SSF143081">
    <property type="entry name" value="BB1717-like"/>
    <property type="match status" value="1"/>
</dbReference>
<evidence type="ECO:0000313" key="10">
    <source>
        <dbReference type="Proteomes" id="UP000248079"/>
    </source>
</evidence>
<gene>
    <name evidence="9" type="ORF">DF185_01940</name>
</gene>
<dbReference type="GO" id="GO:0006508">
    <property type="term" value="P:proteolysis"/>
    <property type="evidence" value="ECO:0007669"/>
    <property type="project" value="UniProtKB-KW"/>
</dbReference>
<reference evidence="9 10" key="1">
    <citation type="submission" date="2018-05" db="EMBL/GenBank/DDBJ databases">
        <title>Marinifilum breve JC075T sp. nov., a marine bacterium isolated from Yongle Blue Hole in the South China Sea.</title>
        <authorList>
            <person name="Fu T."/>
        </authorList>
    </citation>
    <scope>NUCLEOTIDE SEQUENCE [LARGE SCALE GENOMIC DNA]</scope>
    <source>
        <strain evidence="9 10">JC075</strain>
    </source>
</reference>
<evidence type="ECO:0000256" key="6">
    <source>
        <dbReference type="ARBA" id="ARBA00023125"/>
    </source>
</evidence>
<dbReference type="Gene3D" id="3.90.1680.10">
    <property type="entry name" value="SOS response associated peptidase-like"/>
    <property type="match status" value="1"/>
</dbReference>
<dbReference type="InterPro" id="IPR036590">
    <property type="entry name" value="SRAP-like"/>
</dbReference>
<dbReference type="EC" id="3.4.-.-" evidence="8"/>
<keyword evidence="7" id="KW-0456">Lyase</keyword>
<organism evidence="9 10">
    <name type="scientific">Marinifilum breve</name>
    <dbReference type="NCBI Taxonomy" id="2184082"/>
    <lineage>
        <taxon>Bacteria</taxon>
        <taxon>Pseudomonadati</taxon>
        <taxon>Bacteroidota</taxon>
        <taxon>Bacteroidia</taxon>
        <taxon>Marinilabiliales</taxon>
        <taxon>Marinifilaceae</taxon>
    </lineage>
</organism>
<dbReference type="EMBL" id="QFLI01000001">
    <property type="protein sequence ID" value="PXY02878.1"/>
    <property type="molecule type" value="Genomic_DNA"/>
</dbReference>
<keyword evidence="4 8" id="KW-0378">Hydrolase</keyword>
<dbReference type="OrthoDB" id="9782620at2"/>
<evidence type="ECO:0000256" key="7">
    <source>
        <dbReference type="ARBA" id="ARBA00023239"/>
    </source>
</evidence>
<dbReference type="Pfam" id="PF02586">
    <property type="entry name" value="SRAP"/>
    <property type="match status" value="1"/>
</dbReference>
<dbReference type="RefSeq" id="WP_110359036.1">
    <property type="nucleotide sequence ID" value="NZ_QFLI01000001.1"/>
</dbReference>
<keyword evidence="2 8" id="KW-0645">Protease</keyword>
<accession>A0A2V4A2X4</accession>
<comment type="similarity">
    <text evidence="1 8">Belongs to the SOS response-associated peptidase family.</text>
</comment>
<dbReference type="GO" id="GO:0016829">
    <property type="term" value="F:lyase activity"/>
    <property type="evidence" value="ECO:0007669"/>
    <property type="project" value="UniProtKB-KW"/>
</dbReference>
<dbReference type="PANTHER" id="PTHR13604:SF0">
    <property type="entry name" value="ABASIC SITE PROCESSING PROTEIN HMCES"/>
    <property type="match status" value="1"/>
</dbReference>
<dbReference type="InterPro" id="IPR003738">
    <property type="entry name" value="SRAP"/>
</dbReference>
<evidence type="ECO:0000256" key="2">
    <source>
        <dbReference type="ARBA" id="ARBA00022670"/>
    </source>
</evidence>